<sequence>MCVVLLKGILGSYYLASPTLGMCKRAVWQLEQSFDPLPLCYFISEWIHIYLERFGGKSFSVVTLLLSKGGSVLCYKLASWIKHGKNWDPGGNGYFIRLKRSLHFKQSDPGGCYLVNRECSLDLERLEKLFMSFNTVYLGFNLEDKVDFKGE</sequence>
<organism evidence="1 2">
    <name type="scientific">Trifolium medium</name>
    <dbReference type="NCBI Taxonomy" id="97028"/>
    <lineage>
        <taxon>Eukaryota</taxon>
        <taxon>Viridiplantae</taxon>
        <taxon>Streptophyta</taxon>
        <taxon>Embryophyta</taxon>
        <taxon>Tracheophyta</taxon>
        <taxon>Spermatophyta</taxon>
        <taxon>Magnoliopsida</taxon>
        <taxon>eudicotyledons</taxon>
        <taxon>Gunneridae</taxon>
        <taxon>Pentapetalae</taxon>
        <taxon>rosids</taxon>
        <taxon>fabids</taxon>
        <taxon>Fabales</taxon>
        <taxon>Fabaceae</taxon>
        <taxon>Papilionoideae</taxon>
        <taxon>50 kb inversion clade</taxon>
        <taxon>NPAAA clade</taxon>
        <taxon>Hologalegina</taxon>
        <taxon>IRL clade</taxon>
        <taxon>Trifolieae</taxon>
        <taxon>Trifolium</taxon>
    </lineage>
</organism>
<accession>A0A392MFN9</accession>
<name>A0A392MFN9_9FABA</name>
<protein>
    <submittedName>
        <fullName evidence="1">Uncharacterized protein</fullName>
    </submittedName>
</protein>
<proteinExistence type="predicted"/>
<evidence type="ECO:0000313" key="1">
    <source>
        <dbReference type="EMBL" id="MCH86302.1"/>
    </source>
</evidence>
<reference evidence="1 2" key="1">
    <citation type="journal article" date="2018" name="Front. Plant Sci.">
        <title>Red Clover (Trifolium pratense) and Zigzag Clover (T. medium) - A Picture of Genomic Similarities and Differences.</title>
        <authorList>
            <person name="Dluhosova J."/>
            <person name="Istvanek J."/>
            <person name="Nedelnik J."/>
            <person name="Repkova J."/>
        </authorList>
    </citation>
    <scope>NUCLEOTIDE SEQUENCE [LARGE SCALE GENOMIC DNA]</scope>
    <source>
        <strain evidence="2">cv. 10/8</strain>
        <tissue evidence="1">Leaf</tissue>
    </source>
</reference>
<dbReference type="Proteomes" id="UP000265520">
    <property type="component" value="Unassembled WGS sequence"/>
</dbReference>
<dbReference type="EMBL" id="LXQA010010098">
    <property type="protein sequence ID" value="MCH86302.1"/>
    <property type="molecule type" value="Genomic_DNA"/>
</dbReference>
<dbReference type="AlphaFoldDB" id="A0A392MFN9"/>
<gene>
    <name evidence="1" type="ORF">A2U01_0007156</name>
</gene>
<evidence type="ECO:0000313" key="2">
    <source>
        <dbReference type="Proteomes" id="UP000265520"/>
    </source>
</evidence>
<keyword evidence="2" id="KW-1185">Reference proteome</keyword>
<feature type="non-terminal residue" evidence="1">
    <location>
        <position position="151"/>
    </location>
</feature>
<comment type="caution">
    <text evidence="1">The sequence shown here is derived from an EMBL/GenBank/DDBJ whole genome shotgun (WGS) entry which is preliminary data.</text>
</comment>